<keyword evidence="4" id="KW-1185">Reference proteome</keyword>
<dbReference type="InterPro" id="IPR009027">
    <property type="entry name" value="Ribosomal_bL9/RNase_H1_N"/>
</dbReference>
<accession>A0AAD8RZA2</accession>
<reference evidence="3" key="1">
    <citation type="submission" date="2023-07" db="EMBL/GenBank/DDBJ databases">
        <title>A chromosome-level genome assembly of Lolium multiflorum.</title>
        <authorList>
            <person name="Chen Y."/>
            <person name="Copetti D."/>
            <person name="Kolliker R."/>
            <person name="Studer B."/>
        </authorList>
    </citation>
    <scope>NUCLEOTIDE SEQUENCE</scope>
    <source>
        <strain evidence="3">02402/16</strain>
        <tissue evidence="3">Leaf</tissue>
    </source>
</reference>
<evidence type="ECO:0000313" key="3">
    <source>
        <dbReference type="EMBL" id="KAK1642734.1"/>
    </source>
</evidence>
<gene>
    <name evidence="3" type="ORF">QYE76_060539</name>
</gene>
<evidence type="ECO:0000313" key="4">
    <source>
        <dbReference type="Proteomes" id="UP001231189"/>
    </source>
</evidence>
<feature type="region of interest" description="Disordered" evidence="1">
    <location>
        <begin position="28"/>
        <end position="49"/>
    </location>
</feature>
<organism evidence="3 4">
    <name type="scientific">Lolium multiflorum</name>
    <name type="common">Italian ryegrass</name>
    <name type="synonym">Lolium perenne subsp. multiflorum</name>
    <dbReference type="NCBI Taxonomy" id="4521"/>
    <lineage>
        <taxon>Eukaryota</taxon>
        <taxon>Viridiplantae</taxon>
        <taxon>Streptophyta</taxon>
        <taxon>Embryophyta</taxon>
        <taxon>Tracheophyta</taxon>
        <taxon>Spermatophyta</taxon>
        <taxon>Magnoliopsida</taxon>
        <taxon>Liliopsida</taxon>
        <taxon>Poales</taxon>
        <taxon>Poaceae</taxon>
        <taxon>BOP clade</taxon>
        <taxon>Pooideae</taxon>
        <taxon>Poodae</taxon>
        <taxon>Poeae</taxon>
        <taxon>Poeae Chloroplast Group 2 (Poeae type)</taxon>
        <taxon>Loliodinae</taxon>
        <taxon>Loliinae</taxon>
        <taxon>Lolium</taxon>
    </lineage>
</organism>
<dbReference type="Gene3D" id="3.40.970.10">
    <property type="entry name" value="Ribonuclease H1, N-terminal domain"/>
    <property type="match status" value="1"/>
</dbReference>
<dbReference type="Proteomes" id="UP001231189">
    <property type="component" value="Unassembled WGS sequence"/>
</dbReference>
<proteinExistence type="predicted"/>
<dbReference type="EMBL" id="JAUUTY010000004">
    <property type="protein sequence ID" value="KAK1642734.1"/>
    <property type="molecule type" value="Genomic_DNA"/>
</dbReference>
<dbReference type="InterPro" id="IPR037056">
    <property type="entry name" value="RNase_H1_N_sf"/>
</dbReference>
<dbReference type="InterPro" id="IPR011320">
    <property type="entry name" value="RNase_H1_N"/>
</dbReference>
<dbReference type="AlphaFoldDB" id="A0AAD8RZA2"/>
<dbReference type="Pfam" id="PF01693">
    <property type="entry name" value="Cauli_VI"/>
    <property type="match status" value="1"/>
</dbReference>
<feature type="domain" description="Ribonuclease H1 N-terminal" evidence="2">
    <location>
        <begin position="204"/>
        <end position="243"/>
    </location>
</feature>
<dbReference type="SUPFAM" id="SSF55658">
    <property type="entry name" value="L9 N-domain-like"/>
    <property type="match status" value="1"/>
</dbReference>
<protein>
    <recommendedName>
        <fullName evidence="2">Ribonuclease H1 N-terminal domain-containing protein</fullName>
    </recommendedName>
</protein>
<sequence>MENYSLLMGAAAVMKMAVEMAAVSMEKPSGALPRSGVPNETPVPGSWPRWRLEDEDQQRETPHIAVADPYYMRDSQLQDGSRTWTKVVQYLQSFMLGNKEKNTILLSSRVIFRLVEYDDEERLQHNKGVLDEVILGYTKNGGTFDKKGEFIRPNTGKLGFKNMIDFPCIKQLADSMKEVFYVLHHLKGFVEDAEMMCLPPKMMYYVVFEGRVTGVYEECEDYKKQVHKFSGNCYKGYTTRDEAFAKWRKHRSNRRYSISS</sequence>
<name>A0AAD8RZA2_LOLMU</name>
<evidence type="ECO:0000259" key="2">
    <source>
        <dbReference type="Pfam" id="PF01693"/>
    </source>
</evidence>
<comment type="caution">
    <text evidence="3">The sequence shown here is derived from an EMBL/GenBank/DDBJ whole genome shotgun (WGS) entry which is preliminary data.</text>
</comment>
<evidence type="ECO:0000256" key="1">
    <source>
        <dbReference type="SAM" id="MobiDB-lite"/>
    </source>
</evidence>